<gene>
    <name evidence="1" type="ORF">MRB53_016401</name>
</gene>
<accession>A0ACC2M3E5</accession>
<dbReference type="EMBL" id="CM056813">
    <property type="protein sequence ID" value="KAJ8639707.1"/>
    <property type="molecule type" value="Genomic_DNA"/>
</dbReference>
<evidence type="ECO:0000313" key="2">
    <source>
        <dbReference type="Proteomes" id="UP001234297"/>
    </source>
</evidence>
<sequence>MGLSSELVLMQNEHFLSALRVFSIMRRSSIASNDFTFPCLFKASAALHLPFARLQLHSLALKSDLL</sequence>
<proteinExistence type="predicted"/>
<dbReference type="Proteomes" id="UP001234297">
    <property type="component" value="Chromosome 5"/>
</dbReference>
<protein>
    <submittedName>
        <fullName evidence="1">Uncharacterized protein</fullName>
    </submittedName>
</protein>
<organism evidence="1 2">
    <name type="scientific">Persea americana</name>
    <name type="common">Avocado</name>
    <dbReference type="NCBI Taxonomy" id="3435"/>
    <lineage>
        <taxon>Eukaryota</taxon>
        <taxon>Viridiplantae</taxon>
        <taxon>Streptophyta</taxon>
        <taxon>Embryophyta</taxon>
        <taxon>Tracheophyta</taxon>
        <taxon>Spermatophyta</taxon>
        <taxon>Magnoliopsida</taxon>
        <taxon>Magnoliidae</taxon>
        <taxon>Laurales</taxon>
        <taxon>Lauraceae</taxon>
        <taxon>Persea</taxon>
    </lineage>
</organism>
<comment type="caution">
    <text evidence="1">The sequence shown here is derived from an EMBL/GenBank/DDBJ whole genome shotgun (WGS) entry which is preliminary data.</text>
</comment>
<name>A0ACC2M3E5_PERAE</name>
<reference evidence="1 2" key="1">
    <citation type="journal article" date="2022" name="Hortic Res">
        <title>A haplotype resolved chromosomal level avocado genome allows analysis of novel avocado genes.</title>
        <authorList>
            <person name="Nath O."/>
            <person name="Fletcher S.J."/>
            <person name="Hayward A."/>
            <person name="Shaw L.M."/>
            <person name="Masouleh A.K."/>
            <person name="Furtado A."/>
            <person name="Henry R.J."/>
            <person name="Mitter N."/>
        </authorList>
    </citation>
    <scope>NUCLEOTIDE SEQUENCE [LARGE SCALE GENOMIC DNA]</scope>
    <source>
        <strain evidence="2">cv. Hass</strain>
    </source>
</reference>
<evidence type="ECO:0000313" key="1">
    <source>
        <dbReference type="EMBL" id="KAJ8639707.1"/>
    </source>
</evidence>
<keyword evidence="2" id="KW-1185">Reference proteome</keyword>